<feature type="region of interest" description="Disordered" evidence="30">
    <location>
        <begin position="1126"/>
        <end position="1146"/>
    </location>
</feature>
<dbReference type="Gene3D" id="3.50.7.10">
    <property type="entry name" value="GroEL"/>
    <property type="match status" value="1"/>
</dbReference>
<dbReference type="PANTHER" id="PTHR46715">
    <property type="entry name" value="1-PHOSPHATIDYLINOSITOL 3-PHOSPHATE 5-KINASE"/>
    <property type="match status" value="1"/>
</dbReference>
<feature type="region of interest" description="Disordered" evidence="30">
    <location>
        <begin position="1"/>
        <end position="48"/>
    </location>
</feature>
<dbReference type="GO" id="GO:1903426">
    <property type="term" value="P:regulation of reactive oxygen species biosynthetic process"/>
    <property type="evidence" value="ECO:0007669"/>
    <property type="project" value="TreeGrafter"/>
</dbReference>
<dbReference type="GO" id="GO:0004674">
    <property type="term" value="F:protein serine/threonine kinase activity"/>
    <property type="evidence" value="ECO:0007669"/>
    <property type="project" value="UniProtKB-EC"/>
</dbReference>
<dbReference type="FunFam" id="1.10.10.10:FF:000206">
    <property type="entry name" value="1-phosphatidylinositol 3-phosphate 5-kinase isoform X1"/>
    <property type="match status" value="1"/>
</dbReference>
<dbReference type="SUPFAM" id="SSF57903">
    <property type="entry name" value="FYVE/PHD zinc finger"/>
    <property type="match status" value="1"/>
</dbReference>
<evidence type="ECO:0000256" key="10">
    <source>
        <dbReference type="ARBA" id="ARBA00022771"/>
    </source>
</evidence>
<dbReference type="GO" id="GO:0031902">
    <property type="term" value="C:late endosome membrane"/>
    <property type="evidence" value="ECO:0007669"/>
    <property type="project" value="UniProtKB-SubCell"/>
</dbReference>
<dbReference type="Gene3D" id="3.30.800.10">
    <property type="entry name" value="Phosphatidylinositol Phosphate Kinase II Beta"/>
    <property type="match status" value="1"/>
</dbReference>
<dbReference type="InterPro" id="IPR027484">
    <property type="entry name" value="PInositol-4-P-5-kinase_N"/>
</dbReference>
<evidence type="ECO:0000259" key="33">
    <source>
        <dbReference type="PROSITE" id="PS51455"/>
    </source>
</evidence>
<evidence type="ECO:0000256" key="14">
    <source>
        <dbReference type="ARBA" id="ARBA00022990"/>
    </source>
</evidence>
<evidence type="ECO:0000256" key="24">
    <source>
        <dbReference type="ARBA" id="ARBA00076918"/>
    </source>
</evidence>
<dbReference type="GO" id="GO:0000139">
    <property type="term" value="C:Golgi membrane"/>
    <property type="evidence" value="ECO:0007669"/>
    <property type="project" value="UniProtKB-ARBA"/>
</dbReference>
<name>A0A8C1C5U2_CYPCA</name>
<reference evidence="34" key="2">
    <citation type="submission" date="2025-09" db="UniProtKB">
        <authorList>
            <consortium name="Ensembl"/>
        </authorList>
    </citation>
    <scope>IDENTIFICATION</scope>
</reference>
<keyword evidence="17" id="KW-0968">Cytoplasmic vesicle</keyword>
<evidence type="ECO:0000256" key="16">
    <source>
        <dbReference type="ARBA" id="ARBA00023136"/>
    </source>
</evidence>
<evidence type="ECO:0000256" key="30">
    <source>
        <dbReference type="SAM" id="MobiDB-lite"/>
    </source>
</evidence>
<feature type="region of interest" description="Disordered" evidence="30">
    <location>
        <begin position="443"/>
        <end position="501"/>
    </location>
</feature>
<keyword evidence="9" id="KW-0967">Endosome</keyword>
<evidence type="ECO:0000256" key="11">
    <source>
        <dbReference type="ARBA" id="ARBA00022777"/>
    </source>
</evidence>
<dbReference type="InterPro" id="IPR000591">
    <property type="entry name" value="DEP_dom"/>
</dbReference>
<keyword evidence="15" id="KW-0443">Lipid metabolism</keyword>
<dbReference type="InterPro" id="IPR002498">
    <property type="entry name" value="PInositol-4-P-4/5-kinase_core"/>
</dbReference>
<dbReference type="FunFam" id="3.30.40.10:FF:000057">
    <property type="entry name" value="1-phosphatidylinositol 3-phosphate 5-kinase isoform X1"/>
    <property type="match status" value="1"/>
</dbReference>
<dbReference type="Gene3D" id="3.30.810.10">
    <property type="entry name" value="2-Layer Sandwich"/>
    <property type="match status" value="1"/>
</dbReference>
<dbReference type="PANTHER" id="PTHR46715:SF1">
    <property type="entry name" value="1-PHOSPHATIDYLINOSITOL 3-PHOSPHATE 5-KINASE"/>
    <property type="match status" value="1"/>
</dbReference>
<dbReference type="PROSITE" id="PS50186">
    <property type="entry name" value="DEP"/>
    <property type="match status" value="1"/>
</dbReference>
<reference evidence="34" key="1">
    <citation type="submission" date="2025-08" db="UniProtKB">
        <authorList>
            <consortium name="Ensembl"/>
        </authorList>
    </citation>
    <scope>IDENTIFICATION</scope>
</reference>
<evidence type="ECO:0000256" key="22">
    <source>
        <dbReference type="ARBA" id="ARBA00065580"/>
    </source>
</evidence>
<feature type="compositionally biased region" description="Polar residues" evidence="30">
    <location>
        <begin position="443"/>
        <end position="460"/>
    </location>
</feature>
<dbReference type="InterPro" id="IPR036388">
    <property type="entry name" value="WH-like_DNA-bd_sf"/>
</dbReference>
<dbReference type="InterPro" id="IPR027483">
    <property type="entry name" value="PInositol-4-P-4/5-kinase_C_sf"/>
</dbReference>
<dbReference type="GO" id="GO:0032438">
    <property type="term" value="P:melanosome organization"/>
    <property type="evidence" value="ECO:0007669"/>
    <property type="project" value="UniProtKB-ARBA"/>
</dbReference>
<feature type="compositionally biased region" description="Low complexity" evidence="30">
    <location>
        <begin position="1503"/>
        <end position="1522"/>
    </location>
</feature>
<dbReference type="EC" id="2.7.1.150" evidence="3"/>
<feature type="compositionally biased region" description="Low complexity" evidence="30">
    <location>
        <begin position="8"/>
        <end position="30"/>
    </location>
</feature>
<evidence type="ECO:0000256" key="19">
    <source>
        <dbReference type="ARBA" id="ARBA00048977"/>
    </source>
</evidence>
<feature type="region of interest" description="Disordered" evidence="30">
    <location>
        <begin position="284"/>
        <end position="344"/>
    </location>
</feature>
<dbReference type="InterPro" id="IPR044769">
    <property type="entry name" value="PIKfyve_PIPKc"/>
</dbReference>
<accession>A0A8C1C5U2</accession>
<evidence type="ECO:0000256" key="15">
    <source>
        <dbReference type="ARBA" id="ARBA00023098"/>
    </source>
</evidence>
<feature type="compositionally biased region" description="Basic and acidic residues" evidence="30">
    <location>
        <begin position="94"/>
        <end position="107"/>
    </location>
</feature>
<dbReference type="InterPro" id="IPR002423">
    <property type="entry name" value="Cpn60/GroEL/TCP-1"/>
</dbReference>
<feature type="compositionally biased region" description="Basic and acidic residues" evidence="30">
    <location>
        <begin position="461"/>
        <end position="475"/>
    </location>
</feature>
<evidence type="ECO:0000256" key="26">
    <source>
        <dbReference type="ARBA" id="ARBA00077675"/>
    </source>
</evidence>
<dbReference type="InterPro" id="IPR036390">
    <property type="entry name" value="WH_DNA-bd_sf"/>
</dbReference>
<dbReference type="CDD" id="cd03334">
    <property type="entry name" value="Fab1_TCP"/>
    <property type="match status" value="1"/>
</dbReference>
<keyword evidence="10 28" id="KW-0863">Zinc-finger</keyword>
<organism evidence="34 35">
    <name type="scientific">Cyprinus carpio carpio</name>
    <dbReference type="NCBI Taxonomy" id="630221"/>
    <lineage>
        <taxon>Eukaryota</taxon>
        <taxon>Metazoa</taxon>
        <taxon>Chordata</taxon>
        <taxon>Craniata</taxon>
        <taxon>Vertebrata</taxon>
        <taxon>Euteleostomi</taxon>
        <taxon>Actinopterygii</taxon>
        <taxon>Neopterygii</taxon>
        <taxon>Teleostei</taxon>
        <taxon>Ostariophysi</taxon>
        <taxon>Cypriniformes</taxon>
        <taxon>Cyprinidae</taxon>
        <taxon>Cyprininae</taxon>
        <taxon>Cyprinus</taxon>
    </lineage>
</organism>
<evidence type="ECO:0000256" key="17">
    <source>
        <dbReference type="ARBA" id="ARBA00023329"/>
    </source>
</evidence>
<dbReference type="GO" id="GO:0008104">
    <property type="term" value="P:intracellular protein localization"/>
    <property type="evidence" value="ECO:0007669"/>
    <property type="project" value="UniProtKB-ARBA"/>
</dbReference>
<dbReference type="GO" id="GO:0005524">
    <property type="term" value="F:ATP binding"/>
    <property type="evidence" value="ECO:0007669"/>
    <property type="project" value="UniProtKB-UniRule"/>
</dbReference>
<comment type="catalytic activity">
    <reaction evidence="20">
        <text>a 1,2-diacyl-sn-glycero-3-phospho-(1D-myo-inositol) + ATP = a 1,2-diacyl-sn-glycero-3-phospho-(1D-myo-inositol-5-phosphate) + ADP + H(+)</text>
        <dbReference type="Rhea" id="RHEA:44680"/>
        <dbReference type="ChEBI" id="CHEBI:15378"/>
        <dbReference type="ChEBI" id="CHEBI:30616"/>
        <dbReference type="ChEBI" id="CHEBI:57795"/>
        <dbReference type="ChEBI" id="CHEBI:57880"/>
        <dbReference type="ChEBI" id="CHEBI:456216"/>
    </reaction>
    <physiologicalReaction direction="left-to-right" evidence="20">
        <dbReference type="Rhea" id="RHEA:44681"/>
    </physiologicalReaction>
</comment>
<evidence type="ECO:0000256" key="28">
    <source>
        <dbReference type="PROSITE-ProRule" id="PRU00091"/>
    </source>
</evidence>
<dbReference type="GO" id="GO:0046488">
    <property type="term" value="P:phosphatidylinositol metabolic process"/>
    <property type="evidence" value="ECO:0007669"/>
    <property type="project" value="UniProtKB-UniRule"/>
</dbReference>
<feature type="domain" description="PIPK" evidence="33">
    <location>
        <begin position="1659"/>
        <end position="1984"/>
    </location>
</feature>
<dbReference type="Proteomes" id="UP001108240">
    <property type="component" value="Unplaced"/>
</dbReference>
<evidence type="ECO:0000256" key="29">
    <source>
        <dbReference type="PROSITE-ProRule" id="PRU00781"/>
    </source>
</evidence>
<evidence type="ECO:0000256" key="5">
    <source>
        <dbReference type="ARBA" id="ARBA00022553"/>
    </source>
</evidence>
<sequence length="1998" mass="226412">MASEDKASSSSSAMDWSSEPPLSPTSPSHLTHFKPLTPEQDEPPLRSAYSSFVSLFRFSKEEGRPPSVTEKSQSASSSPQGPRRNWASPSHSVHGSEPHRKHSELLRRTSTASEGRRKSEAPLGSHDPRTAVQLRTALKRLKEIMEGKSQDSDLKQYWMPDSQCKECYDCNEKFTTFRRRHHCRLCGQIFCSRCCNQEIPGKFMGYTGDLRACTYCRKIALSYAHSADSSSIGEDLSALSDSPCSVCVLEPTEPRTPVGGRKASRNIFLEEDLAWQSHQESQNSALSSRLTGVQEDMGKSPARKRSASVTNLSLDRSGSSMVPAYESSVSPQNSRALSKADHSEEERKILLDSSQLKDLWKKICHNSTGMEFQDHRYWLRTYPNCIVGKELVNWLLRNGTISTRAQAIAIGQALVDGRWLDCVTHHDQIFRDEYALYRPLQSTEFSETPSPDSESVNSLEGHSEPSWFKDIKFDDSDTEQLADDNDYVTPNSASPSKRTSVSSFHSAVDSDSAASININVEQDNVNFHIKKQAKYPHVPPYPAEQKMEVLLSEDGGQHISISDAFIKESLFNRRVEEKAKEMLFTPLGWHHSSLDQLREENGEKKAMERLLSANHSHMMALLQQLLYSESLSLSWRDIIVPVVRQVVQTVRPDVRNCDDDMDIRQFVHIKKIPGGKKFDSAVVNGFVCTKNIAHKKMNPYIKNPKILLLKCSIEYLYREETKFTCIDPIVLQEREFLKNYVQRIADVRPNLVLVEKTVSRIAQDMLLEHGISLVINVKPQVLDRVSRMTQGDLVISMDQLLTKPRLGTCHKFYLHSFQLPNNEMKSLMFFDGCPPQLGCTIKLRGASEYELARVKEIIIFMVCVAYHSQLEISFLMDEFAMPPSLTESSSFPCLLESTTLEEEEDNDGYTLGDDYLTLLPEGDFEPGLQEIIKAHSRQASISESSQLEETLVHRDSTSSETSLPPTRLFRDPLQDDTGLFVTEHVASTDDRLKSISALFKQELKDIILCISPFITFREPYLLTAAGLRCRSRDYFPEQVYLSPLLNKDLKELDGRRKRQLLKESGPSSGSLNNGTVSHQRTIQILPCHKLTGARIIELLGSSQELARMLADYRAQGGRIRQREGMQLRETPPTKAPMKSDSEEDKGAGLNEMTWANKLDCLNPVNHQRLCVLFSSSSAQSNNAPNPCVSPWIVTMEFYGKNDLTLGVFLERYCFRPSYQCPSMYCETPMVHHIRRFVHGNGCVQIVLKELDSPVPGYQHTILNYSWCRICKQVTPVVPLSNDSWSMSFAKYLELRFYGHQYTRRANAEPCGHSIHKDYHQYFSYNQMVASFSYIPVRLLEICLPPPKIIIRSQGPSKANLQQDLKDFSQKVAQVYLAIDDRLTSLKTDTFSKTREEKMEDMFAQKDMEESELRSWIEKLQVRLQTRTMDSPQQLQAVLESVVVKKQGLCETLQSWNNRLQDLFQQEKGRKRLSVPPSPGRHRQATSDESKTFLTEDRHLNTFPSSSGSSSLLQLPSPAEQSSDVITSGPSFPDQDSVSIPDDMFDGHLLGSNDSQVKEKSTMKTILANLLPGNSYNPIPFPFDPDKHYLMYEHERVPIAVCEREPSSIIAFALSCKEYKTALDELTKTTGKTGGDDISQAFRYIKHSFPSSALLSLCIFVNQRADFLFSAIYSSGESRAKSSPAKPSDISTSQLSRGSNINNKTESYTYNAEFSDANAKFYCRIYYAEEFHKMREAIMESSADDFVRSLSHCVNWQARGGKSGAVFYATEDDRFILKQMPRLEVQSFLDFAPHYFTYITGAVQQKRPTALAKILGVFRIGYKNSQNNTEKKLDLLVMENLFYGRKMAQVFDLKGSLRNRNVKTEHVKESCEVVLLDENLLKLVHDNPLYIRSHSKAILRAAILSDAHFLSSHLIIDYSLLVGRDDATDELVVGIIDYIRTFTWDKKLEMVVKSTGILGGQGKMPTVVSPELYRSRFCEAMDKYFLMVPDHWTGLGLNC</sequence>
<evidence type="ECO:0000256" key="25">
    <source>
        <dbReference type="ARBA" id="ARBA00077223"/>
    </source>
</evidence>
<feature type="region of interest" description="Disordered" evidence="30">
    <location>
        <begin position="1677"/>
        <end position="1697"/>
    </location>
</feature>
<dbReference type="CDD" id="cd17300">
    <property type="entry name" value="PIPKc_PIKfyve"/>
    <property type="match status" value="1"/>
</dbReference>
<keyword evidence="35" id="KW-1185">Reference proteome</keyword>
<dbReference type="GO" id="GO:0035556">
    <property type="term" value="P:intracellular signal transduction"/>
    <property type="evidence" value="ECO:0007669"/>
    <property type="project" value="InterPro"/>
</dbReference>
<dbReference type="Pfam" id="PF01363">
    <property type="entry name" value="FYVE"/>
    <property type="match status" value="1"/>
</dbReference>
<feature type="region of interest" description="Disordered" evidence="30">
    <location>
        <begin position="944"/>
        <end position="970"/>
    </location>
</feature>
<dbReference type="GO" id="GO:0008270">
    <property type="term" value="F:zinc ion binding"/>
    <property type="evidence" value="ECO:0007669"/>
    <property type="project" value="UniProtKB-KW"/>
</dbReference>
<dbReference type="InterPro" id="IPR027409">
    <property type="entry name" value="GroEL-like_apical_dom_sf"/>
</dbReference>
<evidence type="ECO:0000313" key="35">
    <source>
        <dbReference type="Proteomes" id="UP001108240"/>
    </source>
</evidence>
<dbReference type="Pfam" id="PF00610">
    <property type="entry name" value="DEP"/>
    <property type="match status" value="1"/>
</dbReference>
<keyword evidence="13 29" id="KW-0067">ATP-binding</keyword>
<keyword evidence="7" id="KW-0479">Metal-binding</keyword>
<evidence type="ECO:0000256" key="12">
    <source>
        <dbReference type="ARBA" id="ARBA00022833"/>
    </source>
</evidence>
<keyword evidence="5" id="KW-0597">Phosphoprotein</keyword>
<evidence type="ECO:0000313" key="34">
    <source>
        <dbReference type="Ensembl" id="ENSCCRP00000042436.2"/>
    </source>
</evidence>
<dbReference type="GO" id="GO:0016308">
    <property type="term" value="F:1-phosphatidylinositol-4-phosphate 5-kinase activity"/>
    <property type="evidence" value="ECO:0007669"/>
    <property type="project" value="UniProtKB-ARBA"/>
</dbReference>
<evidence type="ECO:0000256" key="4">
    <source>
        <dbReference type="ARBA" id="ARBA00012513"/>
    </source>
</evidence>
<feature type="compositionally biased region" description="Polar residues" evidence="30">
    <location>
        <begin position="488"/>
        <end position="501"/>
    </location>
</feature>
<evidence type="ECO:0000256" key="13">
    <source>
        <dbReference type="ARBA" id="ARBA00022840"/>
    </source>
</evidence>
<protein>
    <recommendedName>
        <fullName evidence="23">1-phosphatidylinositol 3-phosphate 5-kinase</fullName>
        <ecNumber evidence="3">2.7.1.150</ecNumber>
        <ecNumber evidence="4">2.7.11.1</ecNumber>
    </recommendedName>
    <alternativeName>
        <fullName evidence="26">FYVE finger-containing phosphoinositide kinase</fullName>
    </alternativeName>
    <alternativeName>
        <fullName evidence="27">PIKfyve</fullName>
    </alternativeName>
    <alternativeName>
        <fullName evidence="25">Phosphatidylinositol 3-phosphate 5-kinase type III</fullName>
    </alternativeName>
    <alternativeName>
        <fullName evidence="24">Serine-protein kinase PIKFYVE</fullName>
    </alternativeName>
</protein>
<evidence type="ECO:0000256" key="9">
    <source>
        <dbReference type="ARBA" id="ARBA00022753"/>
    </source>
</evidence>
<comment type="catalytic activity">
    <reaction evidence="21">
        <text>a 1,2-diacyl-sn-glycero-3-phospho-(1D-myo-inositol-3-phosphate) + ATP = a 1,2-diacyl-sn-glycero-3-phospho-(1D-myo-inositol-3,5-bisphosphate) + ADP + H(+)</text>
        <dbReference type="Rhea" id="RHEA:13609"/>
        <dbReference type="ChEBI" id="CHEBI:15378"/>
        <dbReference type="ChEBI" id="CHEBI:30616"/>
        <dbReference type="ChEBI" id="CHEBI:57923"/>
        <dbReference type="ChEBI" id="CHEBI:58088"/>
        <dbReference type="ChEBI" id="CHEBI:456216"/>
        <dbReference type="EC" id="2.7.1.150"/>
    </reaction>
    <physiologicalReaction direction="left-to-right" evidence="21">
        <dbReference type="Rhea" id="RHEA:13610"/>
    </physiologicalReaction>
</comment>
<dbReference type="GO" id="GO:0031901">
    <property type="term" value="C:early endosome membrane"/>
    <property type="evidence" value="ECO:0007669"/>
    <property type="project" value="UniProtKB-SubCell"/>
</dbReference>
<dbReference type="GO" id="GO:0030593">
    <property type="term" value="P:neutrophil chemotaxis"/>
    <property type="evidence" value="ECO:0007669"/>
    <property type="project" value="UniProtKB-ARBA"/>
</dbReference>
<dbReference type="GO" id="GO:0030670">
    <property type="term" value="C:phagocytic vesicle membrane"/>
    <property type="evidence" value="ECO:0007669"/>
    <property type="project" value="UniProtKB-SubCell"/>
</dbReference>
<keyword evidence="12" id="KW-0862">Zinc</keyword>
<evidence type="ECO:0000259" key="32">
    <source>
        <dbReference type="PROSITE" id="PS50186"/>
    </source>
</evidence>
<evidence type="ECO:0000256" key="7">
    <source>
        <dbReference type="ARBA" id="ARBA00022723"/>
    </source>
</evidence>
<dbReference type="GO" id="GO:0000285">
    <property type="term" value="F:1-phosphatidylinositol-3-phosphate 5-kinase activity"/>
    <property type="evidence" value="ECO:0007669"/>
    <property type="project" value="UniProtKB-EC"/>
</dbReference>
<dbReference type="FunFam" id="3.50.7.10:FF:000007">
    <property type="entry name" value="1-phosphatidylinositol 3-phosphate 5-kinase isoform X1"/>
    <property type="match status" value="1"/>
</dbReference>
<dbReference type="InterPro" id="IPR013083">
    <property type="entry name" value="Znf_RING/FYVE/PHD"/>
</dbReference>
<evidence type="ECO:0000259" key="31">
    <source>
        <dbReference type="PROSITE" id="PS50178"/>
    </source>
</evidence>
<proteinExistence type="predicted"/>
<feature type="compositionally biased region" description="Polar residues" evidence="30">
    <location>
        <begin position="327"/>
        <end position="336"/>
    </location>
</feature>
<dbReference type="InterPro" id="IPR043548">
    <property type="entry name" value="PIKfyve"/>
</dbReference>
<feature type="compositionally biased region" description="Polar residues" evidence="30">
    <location>
        <begin position="307"/>
        <end position="320"/>
    </location>
</feature>
<evidence type="ECO:0000256" key="27">
    <source>
        <dbReference type="ARBA" id="ARBA00081348"/>
    </source>
</evidence>
<comment type="catalytic activity">
    <reaction evidence="19">
        <text>L-seryl-[protein] + ATP = O-phospho-L-seryl-[protein] + ADP + H(+)</text>
        <dbReference type="Rhea" id="RHEA:17989"/>
        <dbReference type="Rhea" id="RHEA-COMP:9863"/>
        <dbReference type="Rhea" id="RHEA-COMP:11604"/>
        <dbReference type="ChEBI" id="CHEBI:15378"/>
        <dbReference type="ChEBI" id="CHEBI:29999"/>
        <dbReference type="ChEBI" id="CHEBI:30616"/>
        <dbReference type="ChEBI" id="CHEBI:83421"/>
        <dbReference type="ChEBI" id="CHEBI:456216"/>
        <dbReference type="EC" id="2.7.11.1"/>
    </reaction>
    <physiologicalReaction direction="left-to-right" evidence="19">
        <dbReference type="Rhea" id="RHEA:17990"/>
    </physiologicalReaction>
</comment>
<comment type="subcellular location">
    <subcellularLocation>
        <location evidence="18">Cytoplasmic vesicle</location>
        <location evidence="18">Phagosome membrane</location>
        <topology evidence="18">Peripheral membrane protein</topology>
    </subcellularLocation>
    <subcellularLocation>
        <location evidence="1">Early endosome membrane</location>
        <topology evidence="1">Peripheral membrane protein</topology>
    </subcellularLocation>
    <subcellularLocation>
        <location evidence="2">Late endosome membrane</location>
        <topology evidence="2">Peripheral membrane protein</topology>
    </subcellularLocation>
</comment>
<feature type="compositionally biased region" description="Polar residues" evidence="30">
    <location>
        <begin position="69"/>
        <end position="80"/>
    </location>
</feature>
<comment type="subunit">
    <text evidence="22">Component of the PI(3,5)P2 regulatory complex/PAS complex, at least composed of PIKFYVE, FIG4 and VAC14. VAC14 nucleates the assembly of the complex and serves as a scaffold by pentamerizing into a star-shaped structure, which can bind a single copy each of PIKFYVE and FIG4 and coordinates their activities. Interacts (via chaperonin-like domain) with RABEPK; the interaction recruits RABEPK to the endosomal membrane. Interacts with SPAG9. Interacts with EGFR.</text>
</comment>
<dbReference type="InterPro" id="IPR000306">
    <property type="entry name" value="Znf_FYVE"/>
</dbReference>
<dbReference type="Pfam" id="PF01504">
    <property type="entry name" value="PIP5K"/>
    <property type="match status" value="2"/>
</dbReference>
<dbReference type="FunFam" id="3.30.800.10:FF:000004">
    <property type="entry name" value="1-phosphatidylinositol 3-phosphate 5-kinase isoform X1"/>
    <property type="match status" value="1"/>
</dbReference>
<feature type="domain" description="FYVE-type" evidence="31">
    <location>
        <begin position="161"/>
        <end position="221"/>
    </location>
</feature>
<dbReference type="SUPFAM" id="SSF52029">
    <property type="entry name" value="GroEL apical domain-like"/>
    <property type="match status" value="1"/>
</dbReference>
<keyword evidence="6 29" id="KW-0808">Transferase</keyword>
<dbReference type="GO" id="GO:0052810">
    <property type="term" value="F:1-phosphatidylinositol-5-kinase activity"/>
    <property type="evidence" value="ECO:0007669"/>
    <property type="project" value="TreeGrafter"/>
</dbReference>
<evidence type="ECO:0000256" key="20">
    <source>
        <dbReference type="ARBA" id="ARBA00050945"/>
    </source>
</evidence>
<evidence type="ECO:0000256" key="3">
    <source>
        <dbReference type="ARBA" id="ARBA00012009"/>
    </source>
</evidence>
<dbReference type="EC" id="2.7.11.1" evidence="4"/>
<evidence type="ECO:0000256" key="18">
    <source>
        <dbReference type="ARBA" id="ARBA00046301"/>
    </source>
</evidence>
<feature type="domain" description="DEP" evidence="32">
    <location>
        <begin position="366"/>
        <end position="441"/>
    </location>
</feature>
<dbReference type="SMART" id="SM00049">
    <property type="entry name" value="DEP"/>
    <property type="match status" value="1"/>
</dbReference>
<dbReference type="SUPFAM" id="SSF46785">
    <property type="entry name" value="Winged helix' DNA-binding domain"/>
    <property type="match status" value="1"/>
</dbReference>
<dbReference type="Gene3D" id="3.30.40.10">
    <property type="entry name" value="Zinc/RING finger domain, C3HC4 (zinc finger)"/>
    <property type="match status" value="1"/>
</dbReference>
<evidence type="ECO:0000256" key="2">
    <source>
        <dbReference type="ARBA" id="ARBA00004633"/>
    </source>
</evidence>
<feature type="compositionally biased region" description="Polar residues" evidence="30">
    <location>
        <begin position="1688"/>
        <end position="1697"/>
    </location>
</feature>
<keyword evidence="11 29" id="KW-0418">Kinase</keyword>
<dbReference type="SMART" id="SM00330">
    <property type="entry name" value="PIPKc"/>
    <property type="match status" value="1"/>
</dbReference>
<dbReference type="Pfam" id="PF00118">
    <property type="entry name" value="Cpn60_TCP1"/>
    <property type="match status" value="1"/>
</dbReference>
<feature type="compositionally biased region" description="Acidic residues" evidence="30">
    <location>
        <begin position="476"/>
        <end position="486"/>
    </location>
</feature>
<dbReference type="GO" id="GO:0090385">
    <property type="term" value="P:phagosome-lysosome fusion"/>
    <property type="evidence" value="ECO:0007669"/>
    <property type="project" value="UniProtKB-ARBA"/>
</dbReference>
<keyword evidence="8 29" id="KW-0547">Nucleotide-binding</keyword>
<dbReference type="GeneTree" id="ENSGT00940000156307"/>
<evidence type="ECO:0000256" key="6">
    <source>
        <dbReference type="ARBA" id="ARBA00022679"/>
    </source>
</evidence>
<dbReference type="PROSITE" id="PS50178">
    <property type="entry name" value="ZF_FYVE"/>
    <property type="match status" value="1"/>
</dbReference>
<dbReference type="CDD" id="cd04448">
    <property type="entry name" value="DEP_PIKfyve"/>
    <property type="match status" value="1"/>
</dbReference>
<feature type="region of interest" description="Disordered" evidence="30">
    <location>
        <begin position="1466"/>
        <end position="1555"/>
    </location>
</feature>
<keyword evidence="14" id="KW-0007">Acetylation</keyword>
<dbReference type="InterPro" id="IPR011011">
    <property type="entry name" value="Znf_FYVE_PHD"/>
</dbReference>
<dbReference type="CDD" id="cd15725">
    <property type="entry name" value="FYVE_PIKfyve_Fab1"/>
    <property type="match status" value="1"/>
</dbReference>
<dbReference type="Gene3D" id="1.10.10.10">
    <property type="entry name" value="Winged helix-like DNA-binding domain superfamily/Winged helix DNA-binding domain"/>
    <property type="match status" value="1"/>
</dbReference>
<dbReference type="Ensembl" id="ENSCCRT00000045989.2">
    <property type="protein sequence ID" value="ENSCCRP00000042436.2"/>
    <property type="gene ID" value="ENSCCRG00000022396.2"/>
</dbReference>
<feature type="compositionally biased region" description="Basic and acidic residues" evidence="30">
    <location>
        <begin position="1137"/>
        <end position="1146"/>
    </location>
</feature>
<dbReference type="PROSITE" id="PS51455">
    <property type="entry name" value="PIPK"/>
    <property type="match status" value="1"/>
</dbReference>
<feature type="region of interest" description="Disordered" evidence="30">
    <location>
        <begin position="60"/>
        <end position="131"/>
    </location>
</feature>
<evidence type="ECO:0000256" key="23">
    <source>
        <dbReference type="ARBA" id="ARBA00071350"/>
    </source>
</evidence>
<keyword evidence="16" id="KW-0472">Membrane</keyword>
<dbReference type="InterPro" id="IPR017455">
    <property type="entry name" value="Znf_FYVE-rel"/>
</dbReference>
<dbReference type="SMART" id="SM00064">
    <property type="entry name" value="FYVE"/>
    <property type="match status" value="1"/>
</dbReference>
<dbReference type="SUPFAM" id="SSF56104">
    <property type="entry name" value="SAICAR synthase-like"/>
    <property type="match status" value="1"/>
</dbReference>
<dbReference type="FunFam" id="3.30.810.10:FF:000001">
    <property type="entry name" value="1-phosphatidylinositol 3-phosphate 5-kinase FAB1"/>
    <property type="match status" value="1"/>
</dbReference>
<evidence type="ECO:0000256" key="8">
    <source>
        <dbReference type="ARBA" id="ARBA00022741"/>
    </source>
</evidence>
<dbReference type="InterPro" id="IPR037378">
    <property type="entry name" value="PIKfyve_DEP"/>
</dbReference>
<evidence type="ECO:0000256" key="1">
    <source>
        <dbReference type="ARBA" id="ARBA00004220"/>
    </source>
</evidence>
<feature type="compositionally biased region" description="Basic and acidic residues" evidence="30">
    <location>
        <begin position="1484"/>
        <end position="1499"/>
    </location>
</feature>
<evidence type="ECO:0000256" key="21">
    <source>
        <dbReference type="ARBA" id="ARBA00052820"/>
    </source>
</evidence>
<feature type="compositionally biased region" description="Polar residues" evidence="30">
    <location>
        <begin position="1523"/>
        <end position="1537"/>
    </location>
</feature>